<feature type="coiled-coil region" evidence="3">
    <location>
        <begin position="703"/>
        <end position="814"/>
    </location>
</feature>
<evidence type="ECO:0000313" key="6">
    <source>
        <dbReference type="Proteomes" id="UP001178507"/>
    </source>
</evidence>
<feature type="repeat" description="PPR" evidence="2">
    <location>
        <begin position="261"/>
        <end position="295"/>
    </location>
</feature>
<evidence type="ECO:0000256" key="3">
    <source>
        <dbReference type="SAM" id="Coils"/>
    </source>
</evidence>
<evidence type="ECO:0000256" key="1">
    <source>
        <dbReference type="ARBA" id="ARBA00022737"/>
    </source>
</evidence>
<comment type="caution">
    <text evidence="5">The sequence shown here is derived from an EMBL/GenBank/DDBJ whole genome shotgun (WGS) entry which is preliminary data.</text>
</comment>
<sequence length="935" mass="101329">MSGLAGKVRRATESDEFDLSGYDQARCNELAKAAFSEPFPLKEMVRISFVVGGGKLVRQKYAEELPKYMVNALSTIGFTEDNSATVEASSAGKFKYHHDTNKNLKLVHVFPKLSGEVGASAAAEEEEAAPKVQTPEDVLLRSEEKEFQRLLQTHLASYAQKKRLLELLKHRVAVLEALFVSDMGLFRELVPWTACLVALPRPRRKTKGTADRREGADVSNVQGKASPINARGYTSAIARSSAWEAACGLLAEMPKAQVQTDVISFNATISVCAKERQWQHALALLHTIPKALLQPDVVSFGAAVGALEKATQWLRALGVFGGMTEASQADVVPNEIIFNSTISSCAKSGEWQQALALCSLMPDGRVNVSEITMNAIISASEKAGRWQLALAVLVAMPEANLQPDVVSYSAAISACEKGGQWQQALALFRLMPEIDLTPNSVTFNATISSCEKASEWQHALAIFWAMRGTAAPNEISFSAAISACEKAGEWEQALALFRRMPELHVPRNVISFNASISACARLGEWQQALALFWAIRSARLRANVISFSASVSACEKGWVWRDALALFREMSAELKPNIVSFSSAISALEKAPAGAWRRAVALFQAVPQAQLRPNVVSFNATISSASADWRHSLALFGMARTAAEPNLISFNAAIGTCAVGRHWQAAVALLGALNETQLADATSFSGTIGACEVLVGRMALLAVTSSLRRMADIEARMARLERLSAEEEALFEDVGAEDLKEKIKVVTAEMKEMVEQGQLTAAEKAEFLEQLESKVTMAKEELAKAEAEGKAKKAQALKQQLEVMQQTRATVKDADAAPLPALKNGAKIRELRVKLIELDRIEKASKGHYTMEELKKLGERPELEEAAAELETRARGWLEADEVFEERLQANLRLAVKAKAKSKSSGGYTAVSGGARPAAAKASGAKTRNNFAALG</sequence>
<accession>A0AA36JHK2</accession>
<feature type="repeat" description="PPR" evidence="2">
    <location>
        <begin position="473"/>
        <end position="507"/>
    </location>
</feature>
<dbReference type="AlphaFoldDB" id="A0AA36JHK2"/>
<evidence type="ECO:0008006" key="7">
    <source>
        <dbReference type="Google" id="ProtNLM"/>
    </source>
</evidence>
<protein>
    <recommendedName>
        <fullName evidence="7">Pentatricopeptide repeat-containing protein, chloroplastic</fullName>
    </recommendedName>
</protein>
<dbReference type="Proteomes" id="UP001178507">
    <property type="component" value="Unassembled WGS sequence"/>
</dbReference>
<reference evidence="5" key="1">
    <citation type="submission" date="2023-08" db="EMBL/GenBank/DDBJ databases">
        <authorList>
            <person name="Chen Y."/>
            <person name="Shah S."/>
            <person name="Dougan E. K."/>
            <person name="Thang M."/>
            <person name="Chan C."/>
        </authorList>
    </citation>
    <scope>NUCLEOTIDE SEQUENCE</scope>
</reference>
<dbReference type="InterPro" id="IPR011990">
    <property type="entry name" value="TPR-like_helical_dom_sf"/>
</dbReference>
<keyword evidence="3" id="KW-0175">Coiled coil</keyword>
<keyword evidence="1" id="KW-0677">Repeat</keyword>
<dbReference type="Pfam" id="PF13041">
    <property type="entry name" value="PPR_2"/>
    <property type="match status" value="1"/>
</dbReference>
<feature type="compositionally biased region" description="Low complexity" evidence="4">
    <location>
        <begin position="904"/>
        <end position="928"/>
    </location>
</feature>
<gene>
    <name evidence="5" type="ORF">EVOR1521_LOCUS28328</name>
</gene>
<dbReference type="PANTHER" id="PTHR47447:SF17">
    <property type="entry name" value="OS12G0638900 PROTEIN"/>
    <property type="match status" value="1"/>
</dbReference>
<feature type="repeat" description="PPR" evidence="2">
    <location>
        <begin position="508"/>
        <end position="542"/>
    </location>
</feature>
<proteinExistence type="predicted"/>
<feature type="region of interest" description="Disordered" evidence="4">
    <location>
        <begin position="904"/>
        <end position="935"/>
    </location>
</feature>
<evidence type="ECO:0000256" key="4">
    <source>
        <dbReference type="SAM" id="MobiDB-lite"/>
    </source>
</evidence>
<dbReference type="Pfam" id="PF01535">
    <property type="entry name" value="PPR"/>
    <property type="match status" value="4"/>
</dbReference>
<dbReference type="Pfam" id="PF13812">
    <property type="entry name" value="PPR_3"/>
    <property type="match status" value="2"/>
</dbReference>
<evidence type="ECO:0000256" key="2">
    <source>
        <dbReference type="PROSITE-ProRule" id="PRU00708"/>
    </source>
</evidence>
<organism evidence="5 6">
    <name type="scientific">Effrenium voratum</name>
    <dbReference type="NCBI Taxonomy" id="2562239"/>
    <lineage>
        <taxon>Eukaryota</taxon>
        <taxon>Sar</taxon>
        <taxon>Alveolata</taxon>
        <taxon>Dinophyceae</taxon>
        <taxon>Suessiales</taxon>
        <taxon>Symbiodiniaceae</taxon>
        <taxon>Effrenium</taxon>
    </lineage>
</organism>
<feature type="repeat" description="PPR" evidence="2">
    <location>
        <begin position="369"/>
        <end position="403"/>
    </location>
</feature>
<evidence type="ECO:0000313" key="5">
    <source>
        <dbReference type="EMBL" id="CAJ1406337.1"/>
    </source>
</evidence>
<keyword evidence="6" id="KW-1185">Reference proteome</keyword>
<dbReference type="Gene3D" id="1.25.40.10">
    <property type="entry name" value="Tetratricopeptide repeat domain"/>
    <property type="match status" value="4"/>
</dbReference>
<feature type="repeat" description="PPR" evidence="2">
    <location>
        <begin position="404"/>
        <end position="438"/>
    </location>
</feature>
<dbReference type="InterPro" id="IPR002885">
    <property type="entry name" value="PPR_rpt"/>
</dbReference>
<dbReference type="PANTHER" id="PTHR47447">
    <property type="entry name" value="OS03G0856100 PROTEIN"/>
    <property type="match status" value="1"/>
</dbReference>
<name>A0AA36JHK2_9DINO</name>
<dbReference type="PROSITE" id="PS51375">
    <property type="entry name" value="PPR"/>
    <property type="match status" value="5"/>
</dbReference>
<dbReference type="NCBIfam" id="TIGR00756">
    <property type="entry name" value="PPR"/>
    <property type="match status" value="1"/>
</dbReference>
<dbReference type="EMBL" id="CAUJNA010003625">
    <property type="protein sequence ID" value="CAJ1406337.1"/>
    <property type="molecule type" value="Genomic_DNA"/>
</dbReference>